<sequence>MSIQQSLRDYESALYGAPRRVVGEGQKWASDVPQEAGVYVLWKDESPIYVGETSSLRSRMRDLTRFENHTFARLTCKQFGITKVDKAGLVDIFSKTYKLSFILVPFGRKEVEEFLILRWRSSLFNKPTTRLMKGTQYDWVSAIPSPEQQVGKDHGQKAAATHAQYSRTAEVDQMSVG</sequence>
<dbReference type="InterPro" id="IPR035901">
    <property type="entry name" value="GIY-YIG_endonuc_sf"/>
</dbReference>
<dbReference type="Gene3D" id="3.40.1440.10">
    <property type="entry name" value="GIY-YIG endonuclease"/>
    <property type="match status" value="1"/>
</dbReference>
<dbReference type="Proteomes" id="UP000543908">
    <property type="component" value="Unassembled WGS sequence"/>
</dbReference>
<reference evidence="1 2" key="1">
    <citation type="submission" date="2020-05" db="EMBL/GenBank/DDBJ databases">
        <title>Onion-isolated Pseudomonas sp.</title>
        <authorList>
            <person name="Fujikawa T."/>
            <person name="Sawada H."/>
        </authorList>
    </citation>
    <scope>NUCLEOTIDE SEQUENCE [LARGE SCALE GENOMIC DNA]</scope>
    <source>
        <strain evidence="1 2">MAFF 301512</strain>
    </source>
</reference>
<name>A0A7Y8RLR3_9PSED</name>
<organism evidence="1 2">
    <name type="scientific">Pseudomonas allii</name>
    <dbReference type="NCBI Taxonomy" id="2740531"/>
    <lineage>
        <taxon>Bacteria</taxon>
        <taxon>Pseudomonadati</taxon>
        <taxon>Pseudomonadota</taxon>
        <taxon>Gammaproteobacteria</taxon>
        <taxon>Pseudomonadales</taxon>
        <taxon>Pseudomonadaceae</taxon>
        <taxon>Pseudomonas</taxon>
    </lineage>
</organism>
<evidence type="ECO:0000313" key="1">
    <source>
        <dbReference type="EMBL" id="NWN60840.1"/>
    </source>
</evidence>
<dbReference type="AlphaFoldDB" id="A0A7Y8RLR3"/>
<comment type="caution">
    <text evidence="1">The sequence shown here is derived from an EMBL/GenBank/DDBJ whole genome shotgun (WGS) entry which is preliminary data.</text>
</comment>
<dbReference type="RefSeq" id="WP_179029969.1">
    <property type="nucleotide sequence ID" value="NZ_JABUHS010000040.1"/>
</dbReference>
<protein>
    <submittedName>
        <fullName evidence="1">GIY-YIG nuclease family protein</fullName>
    </submittedName>
</protein>
<gene>
    <name evidence="1" type="ORF">HT123_06400</name>
</gene>
<evidence type="ECO:0000313" key="2">
    <source>
        <dbReference type="Proteomes" id="UP000543908"/>
    </source>
</evidence>
<accession>A0A7Y8RLR3</accession>
<proteinExistence type="predicted"/>
<dbReference type="EMBL" id="JABUHS010000040">
    <property type="protein sequence ID" value="NWN60840.1"/>
    <property type="molecule type" value="Genomic_DNA"/>
</dbReference>